<feature type="domain" description="Mab-21-like nucleotidyltransferase" evidence="10">
    <location>
        <begin position="262"/>
        <end position="353"/>
    </location>
</feature>
<proteinExistence type="inferred from homology"/>
<evidence type="ECO:0000256" key="7">
    <source>
        <dbReference type="ARBA" id="ARBA00022840"/>
    </source>
</evidence>
<evidence type="ECO:0000259" key="11">
    <source>
        <dbReference type="Pfam" id="PF20266"/>
    </source>
</evidence>
<organism evidence="12 13">
    <name type="scientific">Mytilus coruscus</name>
    <name type="common">Sea mussel</name>
    <dbReference type="NCBI Taxonomy" id="42192"/>
    <lineage>
        <taxon>Eukaryota</taxon>
        <taxon>Metazoa</taxon>
        <taxon>Spiralia</taxon>
        <taxon>Lophotrochozoa</taxon>
        <taxon>Mollusca</taxon>
        <taxon>Bivalvia</taxon>
        <taxon>Autobranchia</taxon>
        <taxon>Pteriomorphia</taxon>
        <taxon>Mytilida</taxon>
        <taxon>Mytiloidea</taxon>
        <taxon>Mytilidae</taxon>
        <taxon>Mytilinae</taxon>
        <taxon>Mytilus</taxon>
    </lineage>
</organism>
<evidence type="ECO:0000256" key="8">
    <source>
        <dbReference type="ARBA" id="ARBA00022842"/>
    </source>
</evidence>
<name>A0A6J8CWG5_MYTCO</name>
<gene>
    <name evidence="12" type="ORF">MCOR_33597</name>
</gene>
<evidence type="ECO:0000256" key="4">
    <source>
        <dbReference type="ARBA" id="ARBA00022695"/>
    </source>
</evidence>
<dbReference type="Pfam" id="PF20266">
    <property type="entry name" value="Mab-21_C"/>
    <property type="match status" value="1"/>
</dbReference>
<dbReference type="SMART" id="SM01265">
    <property type="entry name" value="Mab-21"/>
    <property type="match status" value="1"/>
</dbReference>
<reference evidence="12 13" key="1">
    <citation type="submission" date="2020-06" db="EMBL/GenBank/DDBJ databases">
        <authorList>
            <person name="Li R."/>
            <person name="Bekaert M."/>
        </authorList>
    </citation>
    <scope>NUCLEOTIDE SEQUENCE [LARGE SCALE GENOMIC DNA]</scope>
    <source>
        <strain evidence="13">wild</strain>
    </source>
</reference>
<evidence type="ECO:0000256" key="2">
    <source>
        <dbReference type="ARBA" id="ARBA00008307"/>
    </source>
</evidence>
<evidence type="ECO:0000256" key="5">
    <source>
        <dbReference type="ARBA" id="ARBA00022723"/>
    </source>
</evidence>
<evidence type="ECO:0000256" key="9">
    <source>
        <dbReference type="SAM" id="MobiDB-lite"/>
    </source>
</evidence>
<keyword evidence="6" id="KW-0547">Nucleotide-binding</keyword>
<protein>
    <submittedName>
        <fullName evidence="12">Uncharacterized protein</fullName>
    </submittedName>
</protein>
<evidence type="ECO:0000256" key="3">
    <source>
        <dbReference type="ARBA" id="ARBA00022679"/>
    </source>
</evidence>
<comment type="similarity">
    <text evidence="2">Belongs to the mab-21 family.</text>
</comment>
<keyword evidence="5" id="KW-0479">Metal-binding</keyword>
<keyword evidence="7" id="KW-0067">ATP-binding</keyword>
<keyword evidence="13" id="KW-1185">Reference proteome</keyword>
<dbReference type="GO" id="GO:0046872">
    <property type="term" value="F:metal ion binding"/>
    <property type="evidence" value="ECO:0007669"/>
    <property type="project" value="UniProtKB-KW"/>
</dbReference>
<dbReference type="Gene3D" id="1.10.1410.40">
    <property type="match status" value="1"/>
</dbReference>
<evidence type="ECO:0000313" key="13">
    <source>
        <dbReference type="Proteomes" id="UP000507470"/>
    </source>
</evidence>
<accession>A0A6J8CWG5</accession>
<evidence type="ECO:0000259" key="10">
    <source>
        <dbReference type="Pfam" id="PF03281"/>
    </source>
</evidence>
<dbReference type="EMBL" id="CACVKT020005998">
    <property type="protein sequence ID" value="CAC5399324.1"/>
    <property type="molecule type" value="Genomic_DNA"/>
</dbReference>
<comment type="cofactor">
    <cofactor evidence="1">
        <name>Mg(2+)</name>
        <dbReference type="ChEBI" id="CHEBI:18420"/>
    </cofactor>
</comment>
<dbReference type="GO" id="GO:0016779">
    <property type="term" value="F:nucleotidyltransferase activity"/>
    <property type="evidence" value="ECO:0007669"/>
    <property type="project" value="UniProtKB-KW"/>
</dbReference>
<dbReference type="InterPro" id="IPR046906">
    <property type="entry name" value="Mab-21_HhH/H2TH-like"/>
</dbReference>
<keyword evidence="3" id="KW-0808">Transferase</keyword>
<dbReference type="Pfam" id="PF03281">
    <property type="entry name" value="Mab-21"/>
    <property type="match status" value="1"/>
</dbReference>
<keyword evidence="8" id="KW-0460">Magnesium</keyword>
<feature type="compositionally biased region" description="Basic and acidic residues" evidence="9">
    <location>
        <begin position="7"/>
        <end position="16"/>
    </location>
</feature>
<feature type="region of interest" description="Disordered" evidence="9">
    <location>
        <begin position="1"/>
        <end position="24"/>
    </location>
</feature>
<dbReference type="PANTHER" id="PTHR10656">
    <property type="entry name" value="CELL FATE DETERMINING PROTEIN MAB21-RELATED"/>
    <property type="match status" value="1"/>
</dbReference>
<dbReference type="InterPro" id="IPR046903">
    <property type="entry name" value="Mab-21-like_nuc_Trfase"/>
</dbReference>
<dbReference type="InterPro" id="IPR024810">
    <property type="entry name" value="MAB21L/cGLR"/>
</dbReference>
<dbReference type="OrthoDB" id="10480909at2759"/>
<evidence type="ECO:0000313" key="12">
    <source>
        <dbReference type="EMBL" id="CAC5399324.1"/>
    </source>
</evidence>
<dbReference type="Proteomes" id="UP000507470">
    <property type="component" value="Unassembled WGS sequence"/>
</dbReference>
<dbReference type="GO" id="GO:0005524">
    <property type="term" value="F:ATP binding"/>
    <property type="evidence" value="ECO:0007669"/>
    <property type="project" value="UniProtKB-KW"/>
</dbReference>
<evidence type="ECO:0000256" key="6">
    <source>
        <dbReference type="ARBA" id="ARBA00022741"/>
    </source>
</evidence>
<dbReference type="PANTHER" id="PTHR10656:SF42">
    <property type="entry name" value="CYCLIC GMP-AMP SYNTHASE-LIKE PROTEIN-RELATED"/>
    <property type="match status" value="1"/>
</dbReference>
<evidence type="ECO:0000256" key="1">
    <source>
        <dbReference type="ARBA" id="ARBA00001946"/>
    </source>
</evidence>
<feature type="domain" description="Mab-21-like HhH/H2TH-like" evidence="11">
    <location>
        <begin position="361"/>
        <end position="447"/>
    </location>
</feature>
<dbReference type="AlphaFoldDB" id="A0A6J8CWG5"/>
<keyword evidence="4" id="KW-0548">Nucleotidyltransferase</keyword>
<sequence length="708" mass="82057">MELLNESMHRENAERPSRKRKLSDQTIEGLVASAKAPRLTEQISSTTGSTLLYCRSGIIPQAEVSQQPSVQSERTTGDIPALPLRQQLYELLIQHFDEETAGKLVSYLLENERSGIWFYDVVDIIGINEKHRTACRQEAIMSEIVITFFETHTVYKIGSSIEGTFASGEKHDLDAIQCDEGYPVFEKIEGPASYGISFLIIRELTTPDGYVKLQLVLNDMQCTSSYIPTMLAEKNFIDQYCKIDKCGRIVLHKIINMPYDSHFMSMTENKPALKVKNFYGISIDHNRAYRCTKWPTFAHEWIFRHRLFGWPTNSMVQQLSSLGFFVVKKGHPLSTEKDLLWRASFSLQERKLMFSLTDVQHKCYTVLKMFNREIIKSNCITSYHWKTCLFYMIEQNSGIIWTRKQLFVCINSCILLMLTWVKSEFCPNYFIPQDNLFAGTLDESQKFELESKLKELLQDGYNCLLNVKAGKMCDYYRTRESFDDFERLYSNSKCKLRTALYDRWKDQVVIPLDIFNNCILNQSYNHANENVLLFIQNLWSILHRIIDTKTVTEHTTEETKNALSSLLPHIYTCLASNIAVIAIQNTNSKVRDFLLFGSFAYFTKGTISGRLKFISVLYAIGLYEDCKWYIDQQERDIKKTPSFCGCRIYNGYESADRKKTQYNVTTCVSFLSSELPITPDALKYEMFKYFGISVTKKRKSSHFIPMEI</sequence>